<dbReference type="Gene3D" id="1.10.10.60">
    <property type="entry name" value="Homeodomain-like"/>
    <property type="match status" value="1"/>
</dbReference>
<dbReference type="Proteomes" id="UP001195483">
    <property type="component" value="Unassembled WGS sequence"/>
</dbReference>
<evidence type="ECO:0000259" key="9">
    <source>
        <dbReference type="PROSITE" id="PS50071"/>
    </source>
</evidence>
<accession>A0AAE0T948</accession>
<keyword evidence="4 6" id="KW-0371">Homeobox</keyword>
<feature type="compositionally biased region" description="Low complexity" evidence="8">
    <location>
        <begin position="266"/>
        <end position="280"/>
    </location>
</feature>
<keyword evidence="11" id="KW-1185">Reference proteome</keyword>
<keyword evidence="2" id="KW-0217">Developmental protein</keyword>
<evidence type="ECO:0000256" key="7">
    <source>
        <dbReference type="RuleBase" id="RU000682"/>
    </source>
</evidence>
<dbReference type="Pfam" id="PF00046">
    <property type="entry name" value="Homeodomain"/>
    <property type="match status" value="1"/>
</dbReference>
<feature type="compositionally biased region" description="Acidic residues" evidence="8">
    <location>
        <begin position="97"/>
        <end position="111"/>
    </location>
</feature>
<dbReference type="SMART" id="SM00389">
    <property type="entry name" value="HOX"/>
    <property type="match status" value="1"/>
</dbReference>
<dbReference type="CDD" id="cd00086">
    <property type="entry name" value="homeodomain"/>
    <property type="match status" value="1"/>
</dbReference>
<dbReference type="PROSITE" id="PS00027">
    <property type="entry name" value="HOMEOBOX_1"/>
    <property type="match status" value="1"/>
</dbReference>
<feature type="domain" description="Homeobox" evidence="9">
    <location>
        <begin position="164"/>
        <end position="224"/>
    </location>
</feature>
<dbReference type="InterPro" id="IPR051892">
    <property type="entry name" value="LBX_TF"/>
</dbReference>
<feature type="region of interest" description="Disordered" evidence="8">
    <location>
        <begin position="236"/>
        <end position="303"/>
    </location>
</feature>
<evidence type="ECO:0000256" key="3">
    <source>
        <dbReference type="ARBA" id="ARBA00023125"/>
    </source>
</evidence>
<dbReference type="GO" id="GO:0005634">
    <property type="term" value="C:nucleus"/>
    <property type="evidence" value="ECO:0007669"/>
    <property type="project" value="UniProtKB-SubCell"/>
</dbReference>
<reference evidence="10" key="1">
    <citation type="journal article" date="2021" name="Genome Biol. Evol.">
        <title>A High-Quality Reference Genome for a Parasitic Bivalve with Doubly Uniparental Inheritance (Bivalvia: Unionida).</title>
        <authorList>
            <person name="Smith C.H."/>
        </authorList>
    </citation>
    <scope>NUCLEOTIDE SEQUENCE</scope>
    <source>
        <strain evidence="10">CHS0354</strain>
    </source>
</reference>
<reference evidence="10" key="3">
    <citation type="submission" date="2023-05" db="EMBL/GenBank/DDBJ databases">
        <authorList>
            <person name="Smith C.H."/>
        </authorList>
    </citation>
    <scope>NUCLEOTIDE SEQUENCE</scope>
    <source>
        <strain evidence="10">CHS0354</strain>
        <tissue evidence="10">Mantle</tissue>
    </source>
</reference>
<evidence type="ECO:0000256" key="6">
    <source>
        <dbReference type="PROSITE-ProRule" id="PRU00108"/>
    </source>
</evidence>
<dbReference type="FunFam" id="1.10.10.60:FF:000098">
    <property type="entry name" value="Transcription factor LBX1"/>
    <property type="match status" value="1"/>
</dbReference>
<organism evidence="10 11">
    <name type="scientific">Potamilus streckersoni</name>
    <dbReference type="NCBI Taxonomy" id="2493646"/>
    <lineage>
        <taxon>Eukaryota</taxon>
        <taxon>Metazoa</taxon>
        <taxon>Spiralia</taxon>
        <taxon>Lophotrochozoa</taxon>
        <taxon>Mollusca</taxon>
        <taxon>Bivalvia</taxon>
        <taxon>Autobranchia</taxon>
        <taxon>Heteroconchia</taxon>
        <taxon>Palaeoheterodonta</taxon>
        <taxon>Unionida</taxon>
        <taxon>Unionoidea</taxon>
        <taxon>Unionidae</taxon>
        <taxon>Ambleminae</taxon>
        <taxon>Lampsilini</taxon>
        <taxon>Potamilus</taxon>
    </lineage>
</organism>
<name>A0AAE0T948_9BIVA</name>
<evidence type="ECO:0000256" key="1">
    <source>
        <dbReference type="ARBA" id="ARBA00004123"/>
    </source>
</evidence>
<feature type="compositionally biased region" description="Basic and acidic residues" evidence="8">
    <location>
        <begin position="246"/>
        <end position="263"/>
    </location>
</feature>
<dbReference type="PANTHER" id="PTHR24336">
    <property type="entry name" value="TRANSCRIPTION FACTOR LBX"/>
    <property type="match status" value="1"/>
</dbReference>
<dbReference type="EMBL" id="JAEAOA010000444">
    <property type="protein sequence ID" value="KAK3606080.1"/>
    <property type="molecule type" value="Genomic_DNA"/>
</dbReference>
<evidence type="ECO:0000256" key="2">
    <source>
        <dbReference type="ARBA" id="ARBA00022473"/>
    </source>
</evidence>
<dbReference type="PRINTS" id="PR00031">
    <property type="entry name" value="HTHREPRESSR"/>
</dbReference>
<dbReference type="PANTHER" id="PTHR24336:SF8">
    <property type="entry name" value="LADYBIRD EARLY-RELATED"/>
    <property type="match status" value="1"/>
</dbReference>
<reference evidence="10" key="2">
    <citation type="journal article" date="2021" name="Genome Biol. Evol.">
        <title>Developing a high-quality reference genome for a parasitic bivalve with doubly uniparental inheritance (Bivalvia: Unionida).</title>
        <authorList>
            <person name="Smith C.H."/>
        </authorList>
    </citation>
    <scope>NUCLEOTIDE SEQUENCE</scope>
    <source>
        <strain evidence="10">CHS0354</strain>
        <tissue evidence="10">Mantle</tissue>
    </source>
</reference>
<gene>
    <name evidence="10" type="ORF">CHS0354_006434</name>
</gene>
<dbReference type="GO" id="GO:0000981">
    <property type="term" value="F:DNA-binding transcription factor activity, RNA polymerase II-specific"/>
    <property type="evidence" value="ECO:0007669"/>
    <property type="project" value="InterPro"/>
</dbReference>
<dbReference type="InterPro" id="IPR001356">
    <property type="entry name" value="HD"/>
</dbReference>
<comment type="caution">
    <text evidence="10">The sequence shown here is derived from an EMBL/GenBank/DDBJ whole genome shotgun (WGS) entry which is preliminary data.</text>
</comment>
<keyword evidence="3 6" id="KW-0238">DNA-binding</keyword>
<dbReference type="AlphaFoldDB" id="A0AAE0T948"/>
<dbReference type="InterPro" id="IPR017970">
    <property type="entry name" value="Homeobox_CS"/>
</dbReference>
<dbReference type="PROSITE" id="PS50071">
    <property type="entry name" value="HOMEOBOX_2"/>
    <property type="match status" value="1"/>
</dbReference>
<sequence length="303" mass="34538">MLRIIPRWTGVMSTSPNGYYQESDGRDLYEPFHKLAKVQIQPPRNPNKPPTSFRIRDILGIDDTRNNHRNRNDAVVAVPRIVRPWDASPSSGRDSENSSDLEDGEINVEDDTPPKNDKHNKDVSPLDALMGMTNKIFEGLETTEAADAKRREQAALFGKHQPPKKRRKSRTAFTNQQIYELEKRFLYQKYLTPADRDEIAQTLGLTNAQVITWFQNRRAKLKRDLEELKNDVTATKRLLTSPEMSDSEREQDVISAPKERPLSPRDCSTPKTPSSPCTSDSCEERSHSSSNTEDSENKSVEET</sequence>
<feature type="compositionally biased region" description="Basic and acidic residues" evidence="8">
    <location>
        <begin position="112"/>
        <end position="124"/>
    </location>
</feature>
<comment type="subcellular location">
    <subcellularLocation>
        <location evidence="1 6 7">Nucleus</location>
    </subcellularLocation>
</comment>
<feature type="region of interest" description="Disordered" evidence="8">
    <location>
        <begin position="84"/>
        <end position="127"/>
    </location>
</feature>
<proteinExistence type="predicted"/>
<evidence type="ECO:0000256" key="4">
    <source>
        <dbReference type="ARBA" id="ARBA00023155"/>
    </source>
</evidence>
<evidence type="ECO:0000256" key="5">
    <source>
        <dbReference type="ARBA" id="ARBA00023242"/>
    </source>
</evidence>
<dbReference type="InterPro" id="IPR000047">
    <property type="entry name" value="HTH_motif"/>
</dbReference>
<dbReference type="InterPro" id="IPR009057">
    <property type="entry name" value="Homeodomain-like_sf"/>
</dbReference>
<evidence type="ECO:0000313" key="10">
    <source>
        <dbReference type="EMBL" id="KAK3606080.1"/>
    </source>
</evidence>
<keyword evidence="5 6" id="KW-0539">Nucleus</keyword>
<protein>
    <recommendedName>
        <fullName evidence="9">Homeobox domain-containing protein</fullName>
    </recommendedName>
</protein>
<dbReference type="GO" id="GO:1990837">
    <property type="term" value="F:sequence-specific double-stranded DNA binding"/>
    <property type="evidence" value="ECO:0007669"/>
    <property type="project" value="TreeGrafter"/>
</dbReference>
<evidence type="ECO:0000313" key="11">
    <source>
        <dbReference type="Proteomes" id="UP001195483"/>
    </source>
</evidence>
<dbReference type="SUPFAM" id="SSF46689">
    <property type="entry name" value="Homeodomain-like"/>
    <property type="match status" value="1"/>
</dbReference>
<feature type="DNA-binding region" description="Homeobox" evidence="6">
    <location>
        <begin position="166"/>
        <end position="225"/>
    </location>
</feature>
<evidence type="ECO:0000256" key="8">
    <source>
        <dbReference type="SAM" id="MobiDB-lite"/>
    </source>
</evidence>